<feature type="signal peptide" evidence="1">
    <location>
        <begin position="1"/>
        <end position="24"/>
    </location>
</feature>
<evidence type="ECO:0000313" key="2">
    <source>
        <dbReference type="EMBL" id="TPR24555.1"/>
    </source>
</evidence>
<evidence type="ECO:0000313" key="3">
    <source>
        <dbReference type="Proteomes" id="UP000777560"/>
    </source>
</evidence>
<evidence type="ECO:0000256" key="1">
    <source>
        <dbReference type="SAM" id="SignalP"/>
    </source>
</evidence>
<protein>
    <submittedName>
        <fullName evidence="2">Uncharacterized protein</fullName>
    </submittedName>
</protein>
<dbReference type="EMBL" id="QUAV01000003">
    <property type="protein sequence ID" value="TPR24555.1"/>
    <property type="molecule type" value="Genomic_DNA"/>
</dbReference>
<accession>A0ABY2YX19</accession>
<gene>
    <name evidence="2" type="ORF">DY114_04565</name>
</gene>
<sequence>MKIKRIFKVIMLSFLSIITLSTFASLSQTNASASKRAIRYEYYDINKGSYAANVTYGAPILKNYHDAHWMTVPDNAYQAGSHVDQVSGGWNYNTYRIHYAWAVPEK</sequence>
<dbReference type="RefSeq" id="WP_140923757.1">
    <property type="nucleotide sequence ID" value="NZ_QUAU01000003.1"/>
</dbReference>
<keyword evidence="3" id="KW-1185">Reference proteome</keyword>
<dbReference type="Proteomes" id="UP000777560">
    <property type="component" value="Unassembled WGS sequence"/>
</dbReference>
<keyword evidence="1" id="KW-0732">Signal</keyword>
<proteinExistence type="predicted"/>
<feature type="chain" id="PRO_5046642660" evidence="1">
    <location>
        <begin position="25"/>
        <end position="106"/>
    </location>
</feature>
<reference evidence="2 3" key="1">
    <citation type="submission" date="2018-08" db="EMBL/GenBank/DDBJ databases">
        <title>Comparative genomics of wild bee and flower associated Lactobacillus reveals potential adaptation to the bee host.</title>
        <authorList>
            <person name="Vuong H.Q."/>
            <person name="Mcfrederick Q.S."/>
        </authorList>
    </citation>
    <scope>NUCLEOTIDE SEQUENCE [LARGE SCALE GENOMIC DNA]</scope>
    <source>
        <strain evidence="2 3">HV_13</strain>
    </source>
</reference>
<name>A0ABY2YX19_9LACO</name>
<organism evidence="2 3">
    <name type="scientific">Apilactobacillus micheneri</name>
    <dbReference type="NCBI Taxonomy" id="1899430"/>
    <lineage>
        <taxon>Bacteria</taxon>
        <taxon>Bacillati</taxon>
        <taxon>Bacillota</taxon>
        <taxon>Bacilli</taxon>
        <taxon>Lactobacillales</taxon>
        <taxon>Lactobacillaceae</taxon>
        <taxon>Apilactobacillus</taxon>
    </lineage>
</organism>
<comment type="caution">
    <text evidence="2">The sequence shown here is derived from an EMBL/GenBank/DDBJ whole genome shotgun (WGS) entry which is preliminary data.</text>
</comment>